<dbReference type="NCBIfam" id="TIGR00001">
    <property type="entry name" value="rpmI_bact"/>
    <property type="match status" value="1"/>
</dbReference>
<dbReference type="InterPro" id="IPR021137">
    <property type="entry name" value="Ribosomal_bL35-like"/>
</dbReference>
<evidence type="ECO:0000313" key="7">
    <source>
        <dbReference type="Proteomes" id="UP001500191"/>
    </source>
</evidence>
<dbReference type="PANTHER" id="PTHR33343">
    <property type="entry name" value="54S RIBOSOMAL PROTEIN BL35M"/>
    <property type="match status" value="1"/>
</dbReference>
<name>A0ABP3LT56_9DEIO</name>
<keyword evidence="3 4" id="KW-0687">Ribonucleoprotein</keyword>
<organism evidence="6 7">
    <name type="scientific">Deinococcus depolymerans</name>
    <dbReference type="NCBI Taxonomy" id="392408"/>
    <lineage>
        <taxon>Bacteria</taxon>
        <taxon>Thermotogati</taxon>
        <taxon>Deinococcota</taxon>
        <taxon>Deinococci</taxon>
        <taxon>Deinococcales</taxon>
        <taxon>Deinococcaceae</taxon>
        <taxon>Deinococcus</taxon>
    </lineage>
</organism>
<keyword evidence="2 4" id="KW-0689">Ribosomal protein</keyword>
<evidence type="ECO:0000313" key="6">
    <source>
        <dbReference type="EMBL" id="GAA0506792.1"/>
    </source>
</evidence>
<dbReference type="SUPFAM" id="SSF143034">
    <property type="entry name" value="L35p-like"/>
    <property type="match status" value="1"/>
</dbReference>
<reference evidence="7" key="1">
    <citation type="journal article" date="2019" name="Int. J. Syst. Evol. Microbiol.">
        <title>The Global Catalogue of Microorganisms (GCM) 10K type strain sequencing project: providing services to taxonomists for standard genome sequencing and annotation.</title>
        <authorList>
            <consortium name="The Broad Institute Genomics Platform"/>
            <consortium name="The Broad Institute Genome Sequencing Center for Infectious Disease"/>
            <person name="Wu L."/>
            <person name="Ma J."/>
        </authorList>
    </citation>
    <scope>NUCLEOTIDE SEQUENCE [LARGE SCALE GENOMIC DNA]</scope>
    <source>
        <strain evidence="7">JCM 14368</strain>
    </source>
</reference>
<evidence type="ECO:0000256" key="2">
    <source>
        <dbReference type="ARBA" id="ARBA00022980"/>
    </source>
</evidence>
<evidence type="ECO:0000256" key="1">
    <source>
        <dbReference type="ARBA" id="ARBA00006598"/>
    </source>
</evidence>
<dbReference type="InterPro" id="IPR037229">
    <property type="entry name" value="Ribosomal_bL35_sf"/>
</dbReference>
<dbReference type="InterPro" id="IPR001706">
    <property type="entry name" value="Ribosomal_bL35"/>
</dbReference>
<comment type="caution">
    <text evidence="6">The sequence shown here is derived from an EMBL/GenBank/DDBJ whole genome shotgun (WGS) entry which is preliminary data.</text>
</comment>
<gene>
    <name evidence="4 6" type="primary">rpmI</name>
    <name evidence="6" type="ORF">GCM10008937_13270</name>
</gene>
<comment type="similarity">
    <text evidence="1 4 5">Belongs to the bacterial ribosomal protein bL35 family.</text>
</comment>
<keyword evidence="7" id="KW-1185">Reference proteome</keyword>
<dbReference type="PROSITE" id="PS00936">
    <property type="entry name" value="RIBOSOMAL_L35"/>
    <property type="match status" value="1"/>
</dbReference>
<protein>
    <recommendedName>
        <fullName evidence="4">Large ribosomal subunit protein bL35</fullName>
    </recommendedName>
</protein>
<dbReference type="EMBL" id="BAAADB010000011">
    <property type="protein sequence ID" value="GAA0506792.1"/>
    <property type="molecule type" value="Genomic_DNA"/>
</dbReference>
<dbReference type="Proteomes" id="UP001500191">
    <property type="component" value="Unassembled WGS sequence"/>
</dbReference>
<sequence length="76" mass="8523">MRPDYKEAITMPKMKTLKSATRRIKITGTGKVMAFKSGKRHQNTGKSGNEIRGKGKGFVLAKSEWARMKLMLPKGK</sequence>
<proteinExistence type="inferred from homology"/>
<accession>A0ABP3LT56</accession>
<evidence type="ECO:0000256" key="4">
    <source>
        <dbReference type="HAMAP-Rule" id="MF_00514"/>
    </source>
</evidence>
<dbReference type="PRINTS" id="PR00064">
    <property type="entry name" value="RIBOSOMALL35"/>
</dbReference>
<dbReference type="HAMAP" id="MF_00514">
    <property type="entry name" value="Ribosomal_bL35"/>
    <property type="match status" value="1"/>
</dbReference>
<dbReference type="Pfam" id="PF01632">
    <property type="entry name" value="Ribosomal_L35p"/>
    <property type="match status" value="1"/>
</dbReference>
<dbReference type="InterPro" id="IPR018265">
    <property type="entry name" value="Ribosomal_bL35_CS"/>
</dbReference>
<dbReference type="GO" id="GO:0005840">
    <property type="term" value="C:ribosome"/>
    <property type="evidence" value="ECO:0007669"/>
    <property type="project" value="UniProtKB-KW"/>
</dbReference>
<evidence type="ECO:0000256" key="5">
    <source>
        <dbReference type="RuleBase" id="RU000568"/>
    </source>
</evidence>
<evidence type="ECO:0000256" key="3">
    <source>
        <dbReference type="ARBA" id="ARBA00023274"/>
    </source>
</evidence>
<dbReference type="Gene3D" id="4.10.410.60">
    <property type="match status" value="1"/>
</dbReference>
<dbReference type="PANTHER" id="PTHR33343:SF1">
    <property type="entry name" value="LARGE RIBOSOMAL SUBUNIT PROTEIN BL35M"/>
    <property type="match status" value="1"/>
</dbReference>